<dbReference type="Pfam" id="PF01551">
    <property type="entry name" value="Peptidase_M23"/>
    <property type="match status" value="1"/>
</dbReference>
<dbReference type="EMBL" id="UINC01002922">
    <property type="protein sequence ID" value="SVA01625.1"/>
    <property type="molecule type" value="Genomic_DNA"/>
</dbReference>
<evidence type="ECO:0000259" key="2">
    <source>
        <dbReference type="Pfam" id="PF25275"/>
    </source>
</evidence>
<name>A0A381SC11_9ZZZZ</name>
<dbReference type="InterPro" id="IPR033803">
    <property type="entry name" value="CBD-like_Golvesin-Xly"/>
</dbReference>
<reference evidence="3" key="1">
    <citation type="submission" date="2018-05" db="EMBL/GenBank/DDBJ databases">
        <authorList>
            <person name="Lanie J.A."/>
            <person name="Ng W.-L."/>
            <person name="Kazmierczak K.M."/>
            <person name="Andrzejewski T.M."/>
            <person name="Davidsen T.M."/>
            <person name="Wayne K.J."/>
            <person name="Tettelin H."/>
            <person name="Glass J.I."/>
            <person name="Rusch D."/>
            <person name="Podicherti R."/>
            <person name="Tsui H.-C.T."/>
            <person name="Winkler M.E."/>
        </authorList>
    </citation>
    <scope>NUCLEOTIDE SEQUENCE</scope>
</reference>
<dbReference type="PANTHER" id="PTHR21666:SF270">
    <property type="entry name" value="MUREIN HYDROLASE ACTIVATOR ENVC"/>
    <property type="match status" value="1"/>
</dbReference>
<feature type="domain" description="Golvesin/Xly CBD-like" evidence="2">
    <location>
        <begin position="263"/>
        <end position="365"/>
    </location>
</feature>
<dbReference type="InterPro" id="IPR016047">
    <property type="entry name" value="M23ase_b-sheet_dom"/>
</dbReference>
<feature type="domain" description="M23ase beta-sheet core" evidence="1">
    <location>
        <begin position="82"/>
        <end position="185"/>
    </location>
</feature>
<sequence length="368" mass="40506">MRRFLSILCILGMCFVHGQAPFLEIRPYAQPDFIQYDIKNHVDHHYPTSNIIDGNFRRFDGVNLTENLMFPNCDQGSSCYDGHAGVDYYMPAGTPILAPANGYVIWSAFSPGADPCPGGIAPNGDTGIIILAHPGTDHFSCYLHLEPPLNVSVGETVATGDTLGFAGNTGCAQNPHLHFEIRKDAYFFDEQESYAVDPFGWWGSDPDPIESIRGNRSEWLWKSSWVIDDNDNGFQRYYGPMWDRMEVGFGNDCWVAPPASNTSASRHYAVWVPELEQSGEYNIDVYIPSGLDAATAAVYEIYVKNESGQSEKTTVVYDQSSDSDNFSTLATLDLPSGSNCSVILRDIVGSGSSGSFVVFDAVRFTSAD</sequence>
<evidence type="ECO:0000313" key="3">
    <source>
        <dbReference type="EMBL" id="SVA01625.1"/>
    </source>
</evidence>
<dbReference type="AlphaFoldDB" id="A0A381SC11"/>
<organism evidence="3">
    <name type="scientific">marine metagenome</name>
    <dbReference type="NCBI Taxonomy" id="408172"/>
    <lineage>
        <taxon>unclassified sequences</taxon>
        <taxon>metagenomes</taxon>
        <taxon>ecological metagenomes</taxon>
    </lineage>
</organism>
<feature type="non-terminal residue" evidence="3">
    <location>
        <position position="368"/>
    </location>
</feature>
<dbReference type="Pfam" id="PF25275">
    <property type="entry name" value="Golvesin_C"/>
    <property type="match status" value="1"/>
</dbReference>
<dbReference type="Gene3D" id="2.70.70.10">
    <property type="entry name" value="Glucose Permease (Domain IIA)"/>
    <property type="match status" value="1"/>
</dbReference>
<protein>
    <submittedName>
        <fullName evidence="3">Uncharacterized protein</fullName>
    </submittedName>
</protein>
<dbReference type="GO" id="GO:0004222">
    <property type="term" value="F:metalloendopeptidase activity"/>
    <property type="evidence" value="ECO:0007669"/>
    <property type="project" value="TreeGrafter"/>
</dbReference>
<gene>
    <name evidence="3" type="ORF">METZ01_LOCUS54479</name>
</gene>
<dbReference type="CDD" id="cd12797">
    <property type="entry name" value="M23_peptidase"/>
    <property type="match status" value="1"/>
</dbReference>
<dbReference type="InterPro" id="IPR011055">
    <property type="entry name" value="Dup_hybrid_motif"/>
</dbReference>
<dbReference type="InterPro" id="IPR050570">
    <property type="entry name" value="Cell_wall_metabolism_enzyme"/>
</dbReference>
<dbReference type="SUPFAM" id="SSF51261">
    <property type="entry name" value="Duplicated hybrid motif"/>
    <property type="match status" value="1"/>
</dbReference>
<accession>A0A381SC11</accession>
<proteinExistence type="predicted"/>
<evidence type="ECO:0000259" key="1">
    <source>
        <dbReference type="Pfam" id="PF01551"/>
    </source>
</evidence>
<dbReference type="PANTHER" id="PTHR21666">
    <property type="entry name" value="PEPTIDASE-RELATED"/>
    <property type="match status" value="1"/>
</dbReference>